<comment type="catalytic activity">
    <reaction evidence="14">
        <text>adenosine(37) in tRNA + 2 reduced [2Fe-2S]-[ferredoxin] + 2 S-adenosyl-L-methionine = 2-methyladenosine(37) in tRNA + 5'-deoxyadenosine + L-methionine + 2 oxidized [2Fe-2S]-[ferredoxin] + S-adenosyl-L-homocysteine</text>
        <dbReference type="Rhea" id="RHEA:43332"/>
        <dbReference type="Rhea" id="RHEA-COMP:10000"/>
        <dbReference type="Rhea" id="RHEA-COMP:10001"/>
        <dbReference type="Rhea" id="RHEA-COMP:10162"/>
        <dbReference type="Rhea" id="RHEA-COMP:10485"/>
        <dbReference type="ChEBI" id="CHEBI:17319"/>
        <dbReference type="ChEBI" id="CHEBI:33737"/>
        <dbReference type="ChEBI" id="CHEBI:33738"/>
        <dbReference type="ChEBI" id="CHEBI:57844"/>
        <dbReference type="ChEBI" id="CHEBI:57856"/>
        <dbReference type="ChEBI" id="CHEBI:59789"/>
        <dbReference type="ChEBI" id="CHEBI:74411"/>
        <dbReference type="ChEBI" id="CHEBI:74497"/>
        <dbReference type="EC" id="2.1.1.192"/>
    </reaction>
</comment>
<evidence type="ECO:0000256" key="14">
    <source>
        <dbReference type="HAMAP-Rule" id="MF_01849"/>
    </source>
</evidence>
<dbReference type="InterPro" id="IPR058240">
    <property type="entry name" value="rSAM_sf"/>
</dbReference>
<dbReference type="InterPro" id="IPR027492">
    <property type="entry name" value="RNA_MTrfase_RlmN"/>
</dbReference>
<evidence type="ECO:0000256" key="11">
    <source>
        <dbReference type="ARBA" id="ARBA00023004"/>
    </source>
</evidence>
<feature type="active site" description="Proton acceptor" evidence="14">
    <location>
        <position position="91"/>
    </location>
</feature>
<dbReference type="GO" id="GO:0005737">
    <property type="term" value="C:cytoplasm"/>
    <property type="evidence" value="ECO:0007669"/>
    <property type="project" value="UniProtKB-SubCell"/>
</dbReference>
<evidence type="ECO:0000259" key="15">
    <source>
        <dbReference type="PROSITE" id="PS51918"/>
    </source>
</evidence>
<proteinExistence type="inferred from homology"/>
<dbReference type="Pfam" id="PF04055">
    <property type="entry name" value="Radical_SAM"/>
    <property type="match status" value="1"/>
</dbReference>
<keyword evidence="9 14" id="KW-0819">tRNA processing</keyword>
<dbReference type="GO" id="GO:0019843">
    <property type="term" value="F:rRNA binding"/>
    <property type="evidence" value="ECO:0007669"/>
    <property type="project" value="UniProtKB-UniRule"/>
</dbReference>
<dbReference type="HAMAP" id="MF_01849">
    <property type="entry name" value="RNA_methyltr_RlmN"/>
    <property type="match status" value="1"/>
</dbReference>
<dbReference type="GO" id="GO:0051539">
    <property type="term" value="F:4 iron, 4 sulfur cluster binding"/>
    <property type="evidence" value="ECO:0007669"/>
    <property type="project" value="UniProtKB-UniRule"/>
</dbReference>
<dbReference type="InterPro" id="IPR006638">
    <property type="entry name" value="Elp3/MiaA/NifB-like_rSAM"/>
</dbReference>
<keyword evidence="12 14" id="KW-0411">Iron-sulfur</keyword>
<reference evidence="16" key="1">
    <citation type="journal article" date="2020" name="mSystems">
        <title>Genome- and Community-Level Interaction Insights into Carbon Utilization and Element Cycling Functions of Hydrothermarchaeota in Hydrothermal Sediment.</title>
        <authorList>
            <person name="Zhou Z."/>
            <person name="Liu Y."/>
            <person name="Xu W."/>
            <person name="Pan J."/>
            <person name="Luo Z.H."/>
            <person name="Li M."/>
        </authorList>
    </citation>
    <scope>NUCLEOTIDE SEQUENCE [LARGE SCALE GENOMIC DNA]</scope>
    <source>
        <strain evidence="16">HyVt-577</strain>
    </source>
</reference>
<dbReference type="Gene3D" id="1.10.150.530">
    <property type="match status" value="1"/>
</dbReference>
<dbReference type="PANTHER" id="PTHR30544:SF5">
    <property type="entry name" value="RADICAL SAM CORE DOMAIN-CONTAINING PROTEIN"/>
    <property type="match status" value="1"/>
</dbReference>
<comment type="subcellular location">
    <subcellularLocation>
        <location evidence="1 14">Cytoplasm</location>
    </subcellularLocation>
</comment>
<keyword evidence="7 14" id="KW-0808">Transferase</keyword>
<dbReference type="GO" id="GO:0002935">
    <property type="term" value="F:tRNA (adenine(37)-C2)-methyltransferase activity"/>
    <property type="evidence" value="ECO:0007669"/>
    <property type="project" value="UniProtKB-UniRule"/>
</dbReference>
<dbReference type="NCBIfam" id="TIGR00048">
    <property type="entry name" value="rRNA_mod_RlmN"/>
    <property type="match status" value="1"/>
</dbReference>
<dbReference type="GO" id="GO:0000049">
    <property type="term" value="F:tRNA binding"/>
    <property type="evidence" value="ECO:0007669"/>
    <property type="project" value="UniProtKB-UniRule"/>
</dbReference>
<sequence>MRHIIDLTPDELIEYLKGINQPRYRADQIYKGLYVKNWDSFEDFSTLPKSLRAELAGQFYLRRFTLIDAIKSPVDNTTKYLWQLGDGSRIESVTIYEGKRVTFCISSQVGCPLDCKFCATGKMGLLRNLSVAEIVEQVLQMKARAERPPTNIVFMGMGEPLLNYDTVIRAADILSHPEGLCFNRKKITISTSGIAKNIRRMADEGLPYSLAVSLNAVTQNMREKIMPIARKYPLDELLDAVRYYTKKTRRRVTFEYVLMKGLNDSEADAHSLVKLTAGIPCKINVIPCNSDDPLYAPPEDDVLIRFDQIINKKNRTITIRSRKGWDIRAACGQLYADNERKKRIHVEMLE</sequence>
<dbReference type="SFLD" id="SFLDF00275">
    <property type="entry name" value="adenosine_C2_methyltransferase"/>
    <property type="match status" value="1"/>
</dbReference>
<dbReference type="SFLD" id="SFLDG01062">
    <property type="entry name" value="methyltransferase_(Class_A)"/>
    <property type="match status" value="1"/>
</dbReference>
<keyword evidence="11 14" id="KW-0408">Iron</keyword>
<dbReference type="InterPro" id="IPR040072">
    <property type="entry name" value="Methyltransferase_A"/>
</dbReference>
<comment type="cofactor">
    <cofactor evidence="14">
        <name>[4Fe-4S] cluster</name>
        <dbReference type="ChEBI" id="CHEBI:49883"/>
    </cofactor>
    <text evidence="14">Binds 1 [4Fe-4S] cluster. The cluster is coordinated with 3 cysteines and an exchangeable S-adenosyl-L-methionine.</text>
</comment>
<dbReference type="InterPro" id="IPR013785">
    <property type="entry name" value="Aldolase_TIM"/>
</dbReference>
<feature type="binding site" evidence="14">
    <location>
        <position position="190"/>
    </location>
    <ligand>
        <name>S-adenosyl-L-methionine</name>
        <dbReference type="ChEBI" id="CHEBI:59789"/>
    </ligand>
</feature>
<keyword evidence="10 14" id="KW-0479">Metal-binding</keyword>
<evidence type="ECO:0000256" key="13">
    <source>
        <dbReference type="ARBA" id="ARBA00023157"/>
    </source>
</evidence>
<evidence type="ECO:0000256" key="7">
    <source>
        <dbReference type="ARBA" id="ARBA00022679"/>
    </source>
</evidence>
<feature type="binding site" evidence="14">
    <location>
        <begin position="213"/>
        <end position="215"/>
    </location>
    <ligand>
        <name>S-adenosyl-L-methionine</name>
        <dbReference type="ChEBI" id="CHEBI:59789"/>
    </ligand>
</feature>
<keyword evidence="3 14" id="KW-0004">4Fe-4S</keyword>
<dbReference type="InterPro" id="IPR007197">
    <property type="entry name" value="rSAM"/>
</dbReference>
<protein>
    <recommendedName>
        <fullName evidence="14">Probable dual-specificity RNA methyltransferase RlmN</fullName>
        <ecNumber evidence="14">2.1.1.192</ecNumber>
    </recommendedName>
    <alternativeName>
        <fullName evidence="14">23S rRNA (adenine(2503)-C(2))-methyltransferase</fullName>
    </alternativeName>
    <alternativeName>
        <fullName evidence="14">23S rRNA m2A2503 methyltransferase</fullName>
    </alternativeName>
    <alternativeName>
        <fullName evidence="14">Ribosomal RNA large subunit methyltransferase N</fullName>
    </alternativeName>
    <alternativeName>
        <fullName evidence="14">tRNA (adenine(37)-C(2))-methyltransferase</fullName>
    </alternativeName>
    <alternativeName>
        <fullName evidence="14">tRNA m2A37 methyltransferase</fullName>
    </alternativeName>
</protein>
<evidence type="ECO:0000256" key="4">
    <source>
        <dbReference type="ARBA" id="ARBA00022490"/>
    </source>
</evidence>
<evidence type="ECO:0000256" key="8">
    <source>
        <dbReference type="ARBA" id="ARBA00022691"/>
    </source>
</evidence>
<dbReference type="GO" id="GO:0030488">
    <property type="term" value="P:tRNA methylation"/>
    <property type="evidence" value="ECO:0007669"/>
    <property type="project" value="UniProtKB-UniRule"/>
</dbReference>
<comment type="similarity">
    <text evidence="2 14">Belongs to the radical SAM superfamily. RlmN family.</text>
</comment>
<dbReference type="SMART" id="SM00729">
    <property type="entry name" value="Elp3"/>
    <property type="match status" value="1"/>
</dbReference>
<evidence type="ECO:0000256" key="1">
    <source>
        <dbReference type="ARBA" id="ARBA00004496"/>
    </source>
</evidence>
<keyword evidence="6 14" id="KW-0489">Methyltransferase</keyword>
<comment type="caution">
    <text evidence="16">The sequence shown here is derived from an EMBL/GenBank/DDBJ whole genome shotgun (WGS) entry which is preliminary data.</text>
</comment>
<dbReference type="Gene3D" id="3.20.20.70">
    <property type="entry name" value="Aldolase class I"/>
    <property type="match status" value="1"/>
</dbReference>
<dbReference type="Pfam" id="PF21016">
    <property type="entry name" value="RlmN_N"/>
    <property type="match status" value="1"/>
</dbReference>
<evidence type="ECO:0000256" key="9">
    <source>
        <dbReference type="ARBA" id="ARBA00022694"/>
    </source>
</evidence>
<dbReference type="FunFam" id="3.20.20.70:FF:000014">
    <property type="entry name" value="Probable dual-specificity RNA methyltransferase RlmN"/>
    <property type="match status" value="1"/>
</dbReference>
<feature type="active site" description="S-methylcysteine intermediate" evidence="14">
    <location>
        <position position="331"/>
    </location>
</feature>
<feature type="binding site" evidence="14">
    <location>
        <begin position="158"/>
        <end position="159"/>
    </location>
    <ligand>
        <name>S-adenosyl-L-methionine</name>
        <dbReference type="ChEBI" id="CHEBI:59789"/>
    </ligand>
</feature>
<dbReference type="InterPro" id="IPR048641">
    <property type="entry name" value="RlmN_N"/>
</dbReference>
<comment type="function">
    <text evidence="14">Specifically methylates position 2 of adenine 2503 in 23S rRNA and position 2 of adenine 37 in tRNAs.</text>
</comment>
<keyword evidence="8 14" id="KW-0949">S-adenosyl-L-methionine</keyword>
<gene>
    <name evidence="14 16" type="primary">rlmN</name>
    <name evidence="16" type="ORF">ENK44_11395</name>
</gene>
<dbReference type="GO" id="GO:0070475">
    <property type="term" value="P:rRNA base methylation"/>
    <property type="evidence" value="ECO:0007669"/>
    <property type="project" value="UniProtKB-UniRule"/>
</dbReference>
<evidence type="ECO:0000256" key="5">
    <source>
        <dbReference type="ARBA" id="ARBA00022552"/>
    </source>
</evidence>
<feature type="binding site" evidence="14">
    <location>
        <position position="111"/>
    </location>
    <ligand>
        <name>[4Fe-4S] cluster</name>
        <dbReference type="ChEBI" id="CHEBI:49883"/>
        <note>4Fe-4S-S-AdoMet</note>
    </ligand>
</feature>
<keyword evidence="5 14" id="KW-0698">rRNA processing</keyword>
<evidence type="ECO:0000256" key="10">
    <source>
        <dbReference type="ARBA" id="ARBA00022723"/>
    </source>
</evidence>
<dbReference type="GO" id="GO:0046872">
    <property type="term" value="F:metal ion binding"/>
    <property type="evidence" value="ECO:0007669"/>
    <property type="project" value="UniProtKB-KW"/>
</dbReference>
<name>A0A7V4UEF4_CALAY</name>
<dbReference type="Proteomes" id="UP000885779">
    <property type="component" value="Unassembled WGS sequence"/>
</dbReference>
<dbReference type="PIRSF" id="PIRSF006004">
    <property type="entry name" value="CHP00048"/>
    <property type="match status" value="1"/>
</dbReference>
<feature type="binding site" evidence="14">
    <location>
        <position position="289"/>
    </location>
    <ligand>
        <name>S-adenosyl-L-methionine</name>
        <dbReference type="ChEBI" id="CHEBI:59789"/>
    </ligand>
</feature>
<dbReference type="InterPro" id="IPR004383">
    <property type="entry name" value="rRNA_lsu_MTrfase_RlmN/Cfr"/>
</dbReference>
<comment type="miscellaneous">
    <text evidence="14">Reaction proceeds by a ping-pong mechanism involving intermediate methylation of a conserved cysteine residue.</text>
</comment>
<feature type="binding site" evidence="14">
    <location>
        <position position="118"/>
    </location>
    <ligand>
        <name>[4Fe-4S] cluster</name>
        <dbReference type="ChEBI" id="CHEBI:49883"/>
        <note>4Fe-4S-S-AdoMet</note>
    </ligand>
</feature>
<feature type="binding site" evidence="14">
    <location>
        <position position="115"/>
    </location>
    <ligand>
        <name>[4Fe-4S] cluster</name>
        <dbReference type="ChEBI" id="CHEBI:49883"/>
        <note>4Fe-4S-S-AdoMet</note>
    </ligand>
</feature>
<keyword evidence="4 14" id="KW-0963">Cytoplasm</keyword>
<dbReference type="AlphaFoldDB" id="A0A7V4UEF4"/>
<dbReference type="PROSITE" id="PS51918">
    <property type="entry name" value="RADICAL_SAM"/>
    <property type="match status" value="1"/>
</dbReference>
<comment type="caution">
    <text evidence="14">Lacks conserved residue(s) required for the propagation of feature annotation.</text>
</comment>
<dbReference type="SFLD" id="SFLDS00029">
    <property type="entry name" value="Radical_SAM"/>
    <property type="match status" value="1"/>
</dbReference>
<evidence type="ECO:0000313" key="16">
    <source>
        <dbReference type="EMBL" id="HGY56302.1"/>
    </source>
</evidence>
<dbReference type="EC" id="2.1.1.192" evidence="14"/>
<dbReference type="SUPFAM" id="SSF102114">
    <property type="entry name" value="Radical SAM enzymes"/>
    <property type="match status" value="1"/>
</dbReference>
<dbReference type="GO" id="GO:0070040">
    <property type="term" value="F:rRNA (adenine(2503)-C2-)-methyltransferase activity"/>
    <property type="evidence" value="ECO:0007669"/>
    <property type="project" value="UniProtKB-UniRule"/>
</dbReference>
<accession>A0A7V4UEF4</accession>
<keyword evidence="13 14" id="KW-1015">Disulfide bond</keyword>
<evidence type="ECO:0000256" key="6">
    <source>
        <dbReference type="ARBA" id="ARBA00022603"/>
    </source>
</evidence>
<evidence type="ECO:0000256" key="2">
    <source>
        <dbReference type="ARBA" id="ARBA00007544"/>
    </source>
</evidence>
<dbReference type="PANTHER" id="PTHR30544">
    <property type="entry name" value="23S RRNA METHYLTRANSFERASE"/>
    <property type="match status" value="1"/>
</dbReference>
<evidence type="ECO:0000256" key="12">
    <source>
        <dbReference type="ARBA" id="ARBA00023014"/>
    </source>
</evidence>
<feature type="domain" description="Radical SAM core" evidence="15">
    <location>
        <begin position="97"/>
        <end position="320"/>
    </location>
</feature>
<organism evidence="16">
    <name type="scientific">Caldithrix abyssi</name>
    <dbReference type="NCBI Taxonomy" id="187145"/>
    <lineage>
        <taxon>Bacteria</taxon>
        <taxon>Pseudomonadati</taxon>
        <taxon>Calditrichota</taxon>
        <taxon>Calditrichia</taxon>
        <taxon>Calditrichales</taxon>
        <taxon>Calditrichaceae</taxon>
        <taxon>Caldithrix</taxon>
    </lineage>
</organism>
<dbReference type="EMBL" id="DRQG01000106">
    <property type="protein sequence ID" value="HGY56302.1"/>
    <property type="molecule type" value="Genomic_DNA"/>
</dbReference>
<evidence type="ECO:0000256" key="3">
    <source>
        <dbReference type="ARBA" id="ARBA00022485"/>
    </source>
</evidence>
<comment type="catalytic activity">
    <reaction evidence="14">
        <text>adenosine(2503) in 23S rRNA + 2 reduced [2Fe-2S]-[ferredoxin] + 2 S-adenosyl-L-methionine = 2-methyladenosine(2503) in 23S rRNA + 5'-deoxyadenosine + L-methionine + 2 oxidized [2Fe-2S]-[ferredoxin] + S-adenosyl-L-homocysteine</text>
        <dbReference type="Rhea" id="RHEA:42916"/>
        <dbReference type="Rhea" id="RHEA-COMP:10000"/>
        <dbReference type="Rhea" id="RHEA-COMP:10001"/>
        <dbReference type="Rhea" id="RHEA-COMP:10152"/>
        <dbReference type="Rhea" id="RHEA-COMP:10282"/>
        <dbReference type="ChEBI" id="CHEBI:17319"/>
        <dbReference type="ChEBI" id="CHEBI:33737"/>
        <dbReference type="ChEBI" id="CHEBI:33738"/>
        <dbReference type="ChEBI" id="CHEBI:57844"/>
        <dbReference type="ChEBI" id="CHEBI:57856"/>
        <dbReference type="ChEBI" id="CHEBI:59789"/>
        <dbReference type="ChEBI" id="CHEBI:74411"/>
        <dbReference type="ChEBI" id="CHEBI:74497"/>
        <dbReference type="EC" id="2.1.1.192"/>
    </reaction>
</comment>
<dbReference type="CDD" id="cd01335">
    <property type="entry name" value="Radical_SAM"/>
    <property type="match status" value="1"/>
</dbReference>